<evidence type="ECO:0000313" key="5">
    <source>
        <dbReference type="RefSeq" id="XP_017304051.1"/>
    </source>
</evidence>
<dbReference type="SUPFAM" id="SSF52058">
    <property type="entry name" value="L domain-like"/>
    <property type="match status" value="1"/>
</dbReference>
<proteinExistence type="predicted"/>
<evidence type="ECO:0000256" key="3">
    <source>
        <dbReference type="SAM" id="MobiDB-lite"/>
    </source>
</evidence>
<dbReference type="PANTHER" id="PTHR45617:SF181">
    <property type="entry name" value="LP04042P"/>
    <property type="match status" value="1"/>
</dbReference>
<keyword evidence="2" id="KW-0677">Repeat</keyword>
<dbReference type="KEGG" id="dci:108253857"/>
<name>A0A1S4EPF1_DIACI</name>
<keyword evidence="1" id="KW-0433">Leucine-rich repeat</keyword>
<feature type="non-terminal residue" evidence="5">
    <location>
        <position position="1"/>
    </location>
</feature>
<dbReference type="Gene3D" id="3.80.10.10">
    <property type="entry name" value="Ribonuclease Inhibitor"/>
    <property type="match status" value="2"/>
</dbReference>
<dbReference type="PaxDb" id="121845-A0A1S4EPF1"/>
<dbReference type="InterPro" id="IPR001611">
    <property type="entry name" value="Leu-rich_rpt"/>
</dbReference>
<dbReference type="PROSITE" id="PS51450">
    <property type="entry name" value="LRR"/>
    <property type="match status" value="1"/>
</dbReference>
<keyword evidence="4" id="KW-1185">Reference proteome</keyword>
<dbReference type="PANTHER" id="PTHR45617">
    <property type="entry name" value="LEUCINE RICH REPEAT FAMILY PROTEIN"/>
    <property type="match status" value="1"/>
</dbReference>
<accession>A0A1S4EPF1</accession>
<reference evidence="5" key="1">
    <citation type="submission" date="2025-08" db="UniProtKB">
        <authorList>
            <consortium name="RefSeq"/>
        </authorList>
    </citation>
    <scope>IDENTIFICATION</scope>
</reference>
<dbReference type="STRING" id="121845.A0A1S4EPF1"/>
<evidence type="ECO:0000256" key="2">
    <source>
        <dbReference type="ARBA" id="ARBA00022737"/>
    </source>
</evidence>
<dbReference type="AlphaFoldDB" id="A0A1S4EPF1"/>
<feature type="region of interest" description="Disordered" evidence="3">
    <location>
        <begin position="299"/>
        <end position="324"/>
    </location>
</feature>
<dbReference type="InterPro" id="IPR032675">
    <property type="entry name" value="LRR_dom_sf"/>
</dbReference>
<feature type="non-terminal residue" evidence="5">
    <location>
        <position position="387"/>
    </location>
</feature>
<evidence type="ECO:0000313" key="4">
    <source>
        <dbReference type="Proteomes" id="UP000079169"/>
    </source>
</evidence>
<feature type="compositionally biased region" description="Basic and acidic residues" evidence="3">
    <location>
        <begin position="306"/>
        <end position="324"/>
    </location>
</feature>
<organism evidence="4 5">
    <name type="scientific">Diaphorina citri</name>
    <name type="common">Asian citrus psyllid</name>
    <dbReference type="NCBI Taxonomy" id="121845"/>
    <lineage>
        <taxon>Eukaryota</taxon>
        <taxon>Metazoa</taxon>
        <taxon>Ecdysozoa</taxon>
        <taxon>Arthropoda</taxon>
        <taxon>Hexapoda</taxon>
        <taxon>Insecta</taxon>
        <taxon>Pterygota</taxon>
        <taxon>Neoptera</taxon>
        <taxon>Paraneoptera</taxon>
        <taxon>Hemiptera</taxon>
        <taxon>Sternorrhyncha</taxon>
        <taxon>Psylloidea</taxon>
        <taxon>Psyllidae</taxon>
        <taxon>Diaphorininae</taxon>
        <taxon>Diaphorina</taxon>
    </lineage>
</organism>
<dbReference type="Proteomes" id="UP000079169">
    <property type="component" value="Unplaced"/>
</dbReference>
<evidence type="ECO:0000256" key="1">
    <source>
        <dbReference type="ARBA" id="ARBA00022614"/>
    </source>
</evidence>
<dbReference type="RefSeq" id="XP_017304051.1">
    <property type="nucleotide sequence ID" value="XM_017448562.1"/>
</dbReference>
<sequence length="387" mass="45617">NQIAELETANWSPEIQNKLTTLFIGENHIHQIENLNGFRSILWLNMDSNLLQTLDSLPKTMETLSVANNYLVNYLELNRMTSLKWIVLSNNYIKEFVIPNRKHIEKLDLSNNLISTINLNLNNTYYIKDLILSYNQISKLNANTFRNLNVFRLYLKFNKISEIHDFAFNGIVENEIIDQNMLFNSNAGIMSEDEQYVNDEPINERTSHGGPILDETLNVNSDSIIDEYAPNHDTHERIKSKTTESYSNKYTDSLNIINDSTNLYEDLSKYASQLNTFYENSKNKKRHYKAKNLNSKINVQQFSFPREQHTHKTNPDSNDEKTYSTDKTINRINDRTHVKRRRYKHYNDHNYNKYVRYKKNIISTNKTLDDEDTVDKNRYKNSINDIN</sequence>
<dbReference type="GeneID" id="108253857"/>
<protein>
    <submittedName>
        <fullName evidence="5">Uncharacterized protein LOC108253857</fullName>
    </submittedName>
</protein>
<gene>
    <name evidence="5" type="primary">LOC108253857</name>
</gene>